<dbReference type="OrthoDB" id="9808289at2"/>
<accession>A0A1G4PKK5</accession>
<dbReference type="Proteomes" id="UP000199262">
    <property type="component" value="Unassembled WGS sequence"/>
</dbReference>
<comment type="miscellaneous">
    <text evidence="15">Bacitracin is thought to be involved in the inhibition of peptidoglycan synthesis by sequestering undecaprenyl diphosphate, thereby reducing the pool of lipid carrier available.</text>
</comment>
<evidence type="ECO:0000256" key="12">
    <source>
        <dbReference type="ARBA" id="ARBA00032707"/>
    </source>
</evidence>
<keyword evidence="8 15" id="KW-1133">Transmembrane helix</keyword>
<feature type="transmembrane region" description="Helical" evidence="15">
    <location>
        <begin position="144"/>
        <end position="164"/>
    </location>
</feature>
<evidence type="ECO:0000256" key="14">
    <source>
        <dbReference type="ARBA" id="ARBA00047594"/>
    </source>
</evidence>
<keyword evidence="11 15" id="KW-0961">Cell wall biogenesis/degradation</keyword>
<dbReference type="RefSeq" id="WP_091972669.1">
    <property type="nucleotide sequence ID" value="NZ_CP124066.1"/>
</dbReference>
<comment type="subcellular location">
    <subcellularLocation>
        <location evidence="1 15">Cell membrane</location>
        <topology evidence="1 15">Multi-pass membrane protein</topology>
    </subcellularLocation>
</comment>
<reference evidence="17" key="1">
    <citation type="submission" date="2016-10" db="EMBL/GenBank/DDBJ databases">
        <authorList>
            <person name="Varghese N."/>
            <person name="Submissions S."/>
        </authorList>
    </citation>
    <scope>NUCLEOTIDE SEQUENCE [LARGE SCALE GENOMIC DNA]</scope>
    <source>
        <strain evidence="17">ATCC 51557</strain>
    </source>
</reference>
<feature type="transmembrane region" description="Helical" evidence="15">
    <location>
        <begin position="184"/>
        <end position="202"/>
    </location>
</feature>
<feature type="transmembrane region" description="Helical" evidence="15">
    <location>
        <begin position="246"/>
        <end position="264"/>
    </location>
</feature>
<organism evidence="16 17">
    <name type="scientific">Borreliella japonica</name>
    <name type="common">Borrelia japonica</name>
    <dbReference type="NCBI Taxonomy" id="34095"/>
    <lineage>
        <taxon>Bacteria</taxon>
        <taxon>Pseudomonadati</taxon>
        <taxon>Spirochaetota</taxon>
        <taxon>Spirochaetia</taxon>
        <taxon>Spirochaetales</taxon>
        <taxon>Borreliaceae</taxon>
        <taxon>Borreliella</taxon>
    </lineage>
</organism>
<dbReference type="Pfam" id="PF02673">
    <property type="entry name" value="BacA"/>
    <property type="match status" value="1"/>
</dbReference>
<comment type="similarity">
    <text evidence="2 15">Belongs to the UppP family.</text>
</comment>
<dbReference type="GO" id="GO:0050380">
    <property type="term" value="F:undecaprenyl-diphosphatase activity"/>
    <property type="evidence" value="ECO:0007669"/>
    <property type="project" value="UniProtKB-UniRule"/>
</dbReference>
<dbReference type="PANTHER" id="PTHR30622:SF2">
    <property type="entry name" value="UNDECAPRENYL-DIPHOSPHATASE"/>
    <property type="match status" value="1"/>
</dbReference>
<keyword evidence="6 15" id="KW-0812">Transmembrane</keyword>
<keyword evidence="5 15" id="KW-1003">Cell membrane</keyword>
<dbReference type="GO" id="GO:0046677">
    <property type="term" value="P:response to antibiotic"/>
    <property type="evidence" value="ECO:0007669"/>
    <property type="project" value="UniProtKB-UniRule"/>
</dbReference>
<evidence type="ECO:0000256" key="5">
    <source>
        <dbReference type="ARBA" id="ARBA00022475"/>
    </source>
</evidence>
<evidence type="ECO:0000256" key="9">
    <source>
        <dbReference type="ARBA" id="ARBA00023136"/>
    </source>
</evidence>
<evidence type="ECO:0000256" key="8">
    <source>
        <dbReference type="ARBA" id="ARBA00022989"/>
    </source>
</evidence>
<evidence type="ECO:0000256" key="15">
    <source>
        <dbReference type="HAMAP-Rule" id="MF_01006"/>
    </source>
</evidence>
<evidence type="ECO:0000256" key="11">
    <source>
        <dbReference type="ARBA" id="ARBA00023316"/>
    </source>
</evidence>
<comment type="catalytic activity">
    <reaction evidence="14 15">
        <text>di-trans,octa-cis-undecaprenyl diphosphate + H2O = di-trans,octa-cis-undecaprenyl phosphate + phosphate + H(+)</text>
        <dbReference type="Rhea" id="RHEA:28094"/>
        <dbReference type="ChEBI" id="CHEBI:15377"/>
        <dbReference type="ChEBI" id="CHEBI:15378"/>
        <dbReference type="ChEBI" id="CHEBI:43474"/>
        <dbReference type="ChEBI" id="CHEBI:58405"/>
        <dbReference type="ChEBI" id="CHEBI:60392"/>
        <dbReference type="EC" id="3.6.1.27"/>
    </reaction>
</comment>
<keyword evidence="7 15" id="KW-0378">Hydrolase</keyword>
<keyword evidence="9 15" id="KW-0472">Membrane</keyword>
<evidence type="ECO:0000256" key="6">
    <source>
        <dbReference type="ARBA" id="ARBA00022692"/>
    </source>
</evidence>
<dbReference type="EMBL" id="FMTE01000003">
    <property type="protein sequence ID" value="SCW32792.1"/>
    <property type="molecule type" value="Genomic_DNA"/>
</dbReference>
<dbReference type="GO" id="GO:0071555">
    <property type="term" value="P:cell wall organization"/>
    <property type="evidence" value="ECO:0007669"/>
    <property type="project" value="UniProtKB-KW"/>
</dbReference>
<feature type="transmembrane region" description="Helical" evidence="15">
    <location>
        <begin position="214"/>
        <end position="234"/>
    </location>
</feature>
<dbReference type="InterPro" id="IPR003824">
    <property type="entry name" value="UppP"/>
</dbReference>
<dbReference type="AlphaFoldDB" id="A0A1G4PKK5"/>
<evidence type="ECO:0000256" key="1">
    <source>
        <dbReference type="ARBA" id="ARBA00004651"/>
    </source>
</evidence>
<dbReference type="NCBIfam" id="NF001396">
    <property type="entry name" value="PRK00281.3-3"/>
    <property type="match status" value="1"/>
</dbReference>
<evidence type="ECO:0000313" key="16">
    <source>
        <dbReference type="EMBL" id="SCW32792.1"/>
    </source>
</evidence>
<evidence type="ECO:0000256" key="7">
    <source>
        <dbReference type="ARBA" id="ARBA00022801"/>
    </source>
</evidence>
<evidence type="ECO:0000313" key="17">
    <source>
        <dbReference type="Proteomes" id="UP000199262"/>
    </source>
</evidence>
<dbReference type="HAMAP" id="MF_01006">
    <property type="entry name" value="Undec_diphosphatase"/>
    <property type="match status" value="1"/>
</dbReference>
<keyword evidence="17" id="KW-1185">Reference proteome</keyword>
<comment type="function">
    <text evidence="15">Catalyzes the dephosphorylation of undecaprenyl diphosphate (UPP). Confers resistance to bacitracin.</text>
</comment>
<keyword evidence="15" id="KW-0573">Peptidoglycan synthesis</keyword>
<dbReference type="GO" id="GO:0008360">
    <property type="term" value="P:regulation of cell shape"/>
    <property type="evidence" value="ECO:0007669"/>
    <property type="project" value="UniProtKB-KW"/>
</dbReference>
<dbReference type="PANTHER" id="PTHR30622">
    <property type="entry name" value="UNDECAPRENYL-DIPHOSPHATASE"/>
    <property type="match status" value="1"/>
</dbReference>
<evidence type="ECO:0000256" key="13">
    <source>
        <dbReference type="ARBA" id="ARBA00032932"/>
    </source>
</evidence>
<name>A0A1G4PKK5_BORJA</name>
<dbReference type="GO" id="GO:0009252">
    <property type="term" value="P:peptidoglycan biosynthetic process"/>
    <property type="evidence" value="ECO:0007669"/>
    <property type="project" value="UniProtKB-KW"/>
</dbReference>
<evidence type="ECO:0000256" key="10">
    <source>
        <dbReference type="ARBA" id="ARBA00023251"/>
    </source>
</evidence>
<evidence type="ECO:0000256" key="3">
    <source>
        <dbReference type="ARBA" id="ARBA00012374"/>
    </source>
</evidence>
<dbReference type="EC" id="3.6.1.27" evidence="3 15"/>
<dbReference type="NCBIfam" id="TIGR00753">
    <property type="entry name" value="undec_PP_bacA"/>
    <property type="match status" value="1"/>
</dbReference>
<evidence type="ECO:0000256" key="2">
    <source>
        <dbReference type="ARBA" id="ARBA00010621"/>
    </source>
</evidence>
<protein>
    <recommendedName>
        <fullName evidence="4 15">Undecaprenyl-diphosphatase</fullName>
        <ecNumber evidence="3 15">3.6.1.27</ecNumber>
    </recommendedName>
    <alternativeName>
        <fullName evidence="13 15">Bacitracin resistance protein</fullName>
    </alternativeName>
    <alternativeName>
        <fullName evidence="12 15">Undecaprenyl pyrophosphate phosphatase</fullName>
    </alternativeName>
</protein>
<dbReference type="GO" id="GO:0005886">
    <property type="term" value="C:plasma membrane"/>
    <property type="evidence" value="ECO:0007669"/>
    <property type="project" value="UniProtKB-SubCell"/>
</dbReference>
<keyword evidence="15" id="KW-0133">Cell shape</keyword>
<feature type="transmembrane region" description="Helical" evidence="15">
    <location>
        <begin position="39"/>
        <end position="59"/>
    </location>
</feature>
<feature type="transmembrane region" description="Helical" evidence="15">
    <location>
        <begin position="88"/>
        <end position="107"/>
    </location>
</feature>
<proteinExistence type="inferred from homology"/>
<feature type="transmembrane region" description="Helical" evidence="15">
    <location>
        <begin position="113"/>
        <end position="132"/>
    </location>
</feature>
<keyword evidence="10 15" id="KW-0046">Antibiotic resistance</keyword>
<gene>
    <name evidence="15" type="primary">uppP</name>
    <name evidence="16" type="ORF">SAMN02983004_00594</name>
</gene>
<evidence type="ECO:0000256" key="4">
    <source>
        <dbReference type="ARBA" id="ARBA00021581"/>
    </source>
</evidence>
<sequence length="266" mass="30492">MTNILSVIILGIVQGITEFLPISSSGHLLLFRHFMHLNLPIIFDIYLHFATVLVIIIYYRQRILELFSTFIRFFLIKTVKSDLTNLKLMFLILIITIVTGVVGTFISKYERMFTLPFVLINFIITGILILILEFNFFKIDFKGNILLVGIFMGLMQGLGAIPGISRSGVTIFSAAVLGFNRKSAFEISFLSLIPIVFGAILLKYKEFYDAFMVLNFFEINLGALVAFVVGILSINFFFKMLNNKKLYYFSIYLFALSITVCYFFRI</sequence>